<evidence type="ECO:0000256" key="1">
    <source>
        <dbReference type="SAM" id="MobiDB-lite"/>
    </source>
</evidence>
<keyword evidence="3" id="KW-1185">Reference proteome</keyword>
<gene>
    <name evidence="2" type="ORF">QBC38DRAFT_448008</name>
</gene>
<dbReference type="Proteomes" id="UP001301958">
    <property type="component" value="Unassembled WGS sequence"/>
</dbReference>
<evidence type="ECO:0000313" key="2">
    <source>
        <dbReference type="EMBL" id="KAK4222711.1"/>
    </source>
</evidence>
<feature type="region of interest" description="Disordered" evidence="1">
    <location>
        <begin position="115"/>
        <end position="143"/>
    </location>
</feature>
<protein>
    <submittedName>
        <fullName evidence="2">Uncharacterized protein</fullName>
    </submittedName>
</protein>
<feature type="compositionally biased region" description="Basic and acidic residues" evidence="1">
    <location>
        <begin position="115"/>
        <end position="125"/>
    </location>
</feature>
<evidence type="ECO:0000313" key="3">
    <source>
        <dbReference type="Proteomes" id="UP001301958"/>
    </source>
</evidence>
<proteinExistence type="predicted"/>
<accession>A0AAN7BEE1</accession>
<comment type="caution">
    <text evidence="2">The sequence shown here is derived from an EMBL/GenBank/DDBJ whole genome shotgun (WGS) entry which is preliminary data.</text>
</comment>
<organism evidence="2 3">
    <name type="scientific">Podospora fimiseda</name>
    <dbReference type="NCBI Taxonomy" id="252190"/>
    <lineage>
        <taxon>Eukaryota</taxon>
        <taxon>Fungi</taxon>
        <taxon>Dikarya</taxon>
        <taxon>Ascomycota</taxon>
        <taxon>Pezizomycotina</taxon>
        <taxon>Sordariomycetes</taxon>
        <taxon>Sordariomycetidae</taxon>
        <taxon>Sordariales</taxon>
        <taxon>Podosporaceae</taxon>
        <taxon>Podospora</taxon>
    </lineage>
</organism>
<reference evidence="2" key="1">
    <citation type="journal article" date="2023" name="Mol. Phylogenet. Evol.">
        <title>Genome-scale phylogeny and comparative genomics of the fungal order Sordariales.</title>
        <authorList>
            <person name="Hensen N."/>
            <person name="Bonometti L."/>
            <person name="Westerberg I."/>
            <person name="Brannstrom I.O."/>
            <person name="Guillou S."/>
            <person name="Cros-Aarteil S."/>
            <person name="Calhoun S."/>
            <person name="Haridas S."/>
            <person name="Kuo A."/>
            <person name="Mondo S."/>
            <person name="Pangilinan J."/>
            <person name="Riley R."/>
            <person name="LaButti K."/>
            <person name="Andreopoulos B."/>
            <person name="Lipzen A."/>
            <person name="Chen C."/>
            <person name="Yan M."/>
            <person name="Daum C."/>
            <person name="Ng V."/>
            <person name="Clum A."/>
            <person name="Steindorff A."/>
            <person name="Ohm R.A."/>
            <person name="Martin F."/>
            <person name="Silar P."/>
            <person name="Natvig D.O."/>
            <person name="Lalanne C."/>
            <person name="Gautier V."/>
            <person name="Ament-Velasquez S.L."/>
            <person name="Kruys A."/>
            <person name="Hutchinson M.I."/>
            <person name="Powell A.J."/>
            <person name="Barry K."/>
            <person name="Miller A.N."/>
            <person name="Grigoriev I.V."/>
            <person name="Debuchy R."/>
            <person name="Gladieux P."/>
            <person name="Hiltunen Thoren M."/>
            <person name="Johannesson H."/>
        </authorList>
    </citation>
    <scope>NUCLEOTIDE SEQUENCE</scope>
    <source>
        <strain evidence="2">CBS 990.96</strain>
    </source>
</reference>
<dbReference type="AlphaFoldDB" id="A0AAN7BEE1"/>
<sequence length="336" mass="37514">MLSVDICVVGREITFLAQFSVYTRPYQSPGQRSALPGNLVTIDLGKGKSVASTLGGFVTITPKREKDAFWFRLTTWHGIQEKNDSDLDMEKQQEPFLIQATRTLLLASKVEDNKEETKFEGKQKASEPAQQIGHGTLGSGSLLNREDDVSEYIDTEIADEGNLDSALPDLFKDRPECYPFSKYRNDIFEPSDPSIDIDETTKVILLNRAKGYPEAQISHQWAFLSFPPSMELVELLTFRPNGSEVLTPGDSGTWVINVDVSGKMIVHGQVVAVKSLGDGLLMPMSSIVADIRNKLSPIFKPRLVQVKIHVPLDAVNLEDMADFIRDWALPRMNQEE</sequence>
<name>A0AAN7BEE1_9PEZI</name>
<dbReference type="EMBL" id="MU865457">
    <property type="protein sequence ID" value="KAK4222711.1"/>
    <property type="molecule type" value="Genomic_DNA"/>
</dbReference>
<reference evidence="2" key="2">
    <citation type="submission" date="2023-05" db="EMBL/GenBank/DDBJ databases">
        <authorList>
            <consortium name="Lawrence Berkeley National Laboratory"/>
            <person name="Steindorff A."/>
            <person name="Hensen N."/>
            <person name="Bonometti L."/>
            <person name="Westerberg I."/>
            <person name="Brannstrom I.O."/>
            <person name="Guillou S."/>
            <person name="Cros-Aarteil S."/>
            <person name="Calhoun S."/>
            <person name="Haridas S."/>
            <person name="Kuo A."/>
            <person name="Mondo S."/>
            <person name="Pangilinan J."/>
            <person name="Riley R."/>
            <person name="Labutti K."/>
            <person name="Andreopoulos B."/>
            <person name="Lipzen A."/>
            <person name="Chen C."/>
            <person name="Yanf M."/>
            <person name="Daum C."/>
            <person name="Ng V."/>
            <person name="Clum A."/>
            <person name="Ohm R."/>
            <person name="Martin F."/>
            <person name="Silar P."/>
            <person name="Natvig D."/>
            <person name="Lalanne C."/>
            <person name="Gautier V."/>
            <person name="Ament-Velasquez S.L."/>
            <person name="Kruys A."/>
            <person name="Hutchinson M.I."/>
            <person name="Powell A.J."/>
            <person name="Barry K."/>
            <person name="Miller A.N."/>
            <person name="Grigoriev I.V."/>
            <person name="Debuchy R."/>
            <person name="Gladieux P."/>
            <person name="Thoren M.H."/>
            <person name="Johannesson H."/>
        </authorList>
    </citation>
    <scope>NUCLEOTIDE SEQUENCE</scope>
    <source>
        <strain evidence="2">CBS 990.96</strain>
    </source>
</reference>